<sequence length="160" mass="18353">MNHKIKTAIWRSMLDADMNARYWKYLAYRYMARDKGLRVGLAALATGTVGAWFKWEEIEALWKLLSAASAVIAIALPYLDYPRKIESMSALAGAWGSLRMDYEDLWTKVEKDSDLPLAEENFRELRKTTAMLQEKEIGLPHREALLKKCQGEVKKARGLD</sequence>
<organism evidence="2">
    <name type="scientific">Candidatus Kentrum sp. DK</name>
    <dbReference type="NCBI Taxonomy" id="2126562"/>
    <lineage>
        <taxon>Bacteria</taxon>
        <taxon>Pseudomonadati</taxon>
        <taxon>Pseudomonadota</taxon>
        <taxon>Gammaproteobacteria</taxon>
        <taxon>Candidatus Kentrum</taxon>
    </lineage>
</organism>
<feature type="transmembrane region" description="Helical" evidence="1">
    <location>
        <begin position="36"/>
        <end position="55"/>
    </location>
</feature>
<keyword evidence="1" id="KW-0812">Transmembrane</keyword>
<evidence type="ECO:0008006" key="3">
    <source>
        <dbReference type="Google" id="ProtNLM"/>
    </source>
</evidence>
<feature type="transmembrane region" description="Helical" evidence="1">
    <location>
        <begin position="61"/>
        <end position="79"/>
    </location>
</feature>
<gene>
    <name evidence="2" type="ORF">BECKDK2373C_GA0170839_100948</name>
</gene>
<keyword evidence="1" id="KW-0472">Membrane</keyword>
<dbReference type="AlphaFoldDB" id="A0A450S052"/>
<protein>
    <recommendedName>
        <fullName evidence="3">SMODS and SLOG-associating 2TM effector domain-containing protein</fullName>
    </recommendedName>
</protein>
<keyword evidence="1" id="KW-1133">Transmembrane helix</keyword>
<evidence type="ECO:0000256" key="1">
    <source>
        <dbReference type="SAM" id="Phobius"/>
    </source>
</evidence>
<evidence type="ECO:0000313" key="2">
    <source>
        <dbReference type="EMBL" id="VFJ44793.1"/>
    </source>
</evidence>
<reference evidence="2" key="1">
    <citation type="submission" date="2019-02" db="EMBL/GenBank/DDBJ databases">
        <authorList>
            <person name="Gruber-Vodicka R. H."/>
            <person name="Seah K. B. B."/>
        </authorList>
    </citation>
    <scope>NUCLEOTIDE SEQUENCE</scope>
    <source>
        <strain evidence="2">BECK_DK161</strain>
    </source>
</reference>
<accession>A0A450S052</accession>
<dbReference type="EMBL" id="CAADEY010000009">
    <property type="protein sequence ID" value="VFJ44793.1"/>
    <property type="molecule type" value="Genomic_DNA"/>
</dbReference>
<proteinExistence type="predicted"/>
<name>A0A450S052_9GAMM</name>